<dbReference type="GO" id="GO:0043200">
    <property type="term" value="P:response to amino acid"/>
    <property type="evidence" value="ECO:0007669"/>
    <property type="project" value="TreeGrafter"/>
</dbReference>
<dbReference type="Pfam" id="PF01037">
    <property type="entry name" value="AsnC_trans_reg"/>
    <property type="match status" value="1"/>
</dbReference>
<evidence type="ECO:0000259" key="4">
    <source>
        <dbReference type="PROSITE" id="PS50956"/>
    </source>
</evidence>
<proteinExistence type="predicted"/>
<dbReference type="Pfam" id="PF13404">
    <property type="entry name" value="HTH_AsnC-type"/>
    <property type="match status" value="2"/>
</dbReference>
<evidence type="ECO:0000256" key="2">
    <source>
        <dbReference type="ARBA" id="ARBA00023125"/>
    </source>
</evidence>
<dbReference type="PANTHER" id="PTHR30154:SF34">
    <property type="entry name" value="TRANSCRIPTIONAL REGULATOR AZLB"/>
    <property type="match status" value="1"/>
</dbReference>
<reference evidence="5 6" key="1">
    <citation type="journal article" date="2019" name="ACS Chem. Biol.">
        <title>Identification and Mobilization of a Cryptic Antibiotic Biosynthesis Gene Locus from a Human-Pathogenic Nocardia Isolate.</title>
        <authorList>
            <person name="Herisse M."/>
            <person name="Ishida K."/>
            <person name="Porter J.L."/>
            <person name="Howden B."/>
            <person name="Hertweck C."/>
            <person name="Stinear T.P."/>
            <person name="Pidot S.J."/>
        </authorList>
    </citation>
    <scope>NUCLEOTIDE SEQUENCE [LARGE SCALE GENOMIC DNA]</scope>
    <source>
        <strain evidence="5 6">AUSMDU00012717</strain>
    </source>
</reference>
<dbReference type="InterPro" id="IPR019887">
    <property type="entry name" value="Tscrpt_reg_AsnC/Lrp_C"/>
</dbReference>
<dbReference type="InterPro" id="IPR036388">
    <property type="entry name" value="WH-like_DNA-bd_sf"/>
</dbReference>
<feature type="domain" description="HTH asnC-type" evidence="4">
    <location>
        <begin position="171"/>
        <end position="231"/>
    </location>
</feature>
<keyword evidence="3" id="KW-0804">Transcription</keyword>
<dbReference type="SUPFAM" id="SSF54909">
    <property type="entry name" value="Dimeric alpha+beta barrel"/>
    <property type="match status" value="2"/>
</dbReference>
<dbReference type="PROSITE" id="PS50956">
    <property type="entry name" value="HTH_ASNC_2"/>
    <property type="match status" value="2"/>
</dbReference>
<dbReference type="GO" id="GO:0043565">
    <property type="term" value="F:sequence-specific DNA binding"/>
    <property type="evidence" value="ECO:0007669"/>
    <property type="project" value="InterPro"/>
</dbReference>
<dbReference type="SUPFAM" id="SSF46785">
    <property type="entry name" value="Winged helix' DNA-binding domain"/>
    <property type="match status" value="2"/>
</dbReference>
<dbReference type="InterPro" id="IPR000485">
    <property type="entry name" value="AsnC-type_HTH_dom"/>
</dbReference>
<dbReference type="Proteomes" id="UP000503540">
    <property type="component" value="Chromosome"/>
</dbReference>
<dbReference type="EMBL" id="CP046172">
    <property type="protein sequence ID" value="QIS11329.1"/>
    <property type="molecule type" value="Genomic_DNA"/>
</dbReference>
<sequence>MDSVDRGILHALRIDGRVPFRAVGEVLGISENTVARRYRRLRAEYGMRVVGAVDGSRLGHAQWTIRLRCTPDAAESVAKALAARDDTHFVYLLSGGTEVSCTVQTRSTDDQESLLLHKLPRTSRIVAMSAHLILGGFKVPDQWQAPDVLTPDQIDRLRPELGEITTTPTHLDDGERALLTALSRDGRGSYAELATATGWSEVTVRRRMDILRRSGILHFRLDIPAAAFGFGTEARLWIGAQPSAVAEVGAELARHPEVAFVGLTTGPTNLVAAVNCRDAVDLGRYLTERIAGVSGVATLESAPIIRTVKRVGALLV</sequence>
<gene>
    <name evidence="5" type="ORF">F5544_17265</name>
</gene>
<keyword evidence="1" id="KW-0805">Transcription regulation</keyword>
<dbReference type="KEGG" id="nah:F5544_17265"/>
<keyword evidence="2" id="KW-0238">DNA-binding</keyword>
<name>A0A6G9YDM2_9NOCA</name>
<dbReference type="SMART" id="SM00344">
    <property type="entry name" value="HTH_ASNC"/>
    <property type="match status" value="2"/>
</dbReference>
<dbReference type="InterPro" id="IPR036390">
    <property type="entry name" value="WH_DNA-bd_sf"/>
</dbReference>
<feature type="domain" description="HTH asnC-type" evidence="4">
    <location>
        <begin position="1"/>
        <end position="61"/>
    </location>
</feature>
<dbReference type="RefSeq" id="WP_167474165.1">
    <property type="nucleotide sequence ID" value="NZ_CP046172.1"/>
</dbReference>
<dbReference type="InterPro" id="IPR011008">
    <property type="entry name" value="Dimeric_a/b-barrel"/>
</dbReference>
<protein>
    <submittedName>
        <fullName evidence="5">AsnC family transcriptional regulator</fullName>
    </submittedName>
</protein>
<dbReference type="PRINTS" id="PR00033">
    <property type="entry name" value="HTHASNC"/>
</dbReference>
<dbReference type="Gene3D" id="3.30.70.920">
    <property type="match status" value="2"/>
</dbReference>
<accession>A0A6G9YDM2</accession>
<evidence type="ECO:0000313" key="5">
    <source>
        <dbReference type="EMBL" id="QIS11329.1"/>
    </source>
</evidence>
<evidence type="ECO:0000313" key="6">
    <source>
        <dbReference type="Proteomes" id="UP000503540"/>
    </source>
</evidence>
<evidence type="ECO:0000256" key="3">
    <source>
        <dbReference type="ARBA" id="ARBA00023163"/>
    </source>
</evidence>
<dbReference type="GO" id="GO:0005829">
    <property type="term" value="C:cytosol"/>
    <property type="evidence" value="ECO:0007669"/>
    <property type="project" value="TreeGrafter"/>
</dbReference>
<keyword evidence="6" id="KW-1185">Reference proteome</keyword>
<dbReference type="AlphaFoldDB" id="A0A6G9YDM2"/>
<dbReference type="PANTHER" id="PTHR30154">
    <property type="entry name" value="LEUCINE-RESPONSIVE REGULATORY PROTEIN"/>
    <property type="match status" value="1"/>
</dbReference>
<evidence type="ECO:0000256" key="1">
    <source>
        <dbReference type="ARBA" id="ARBA00023015"/>
    </source>
</evidence>
<dbReference type="Gene3D" id="1.10.10.10">
    <property type="entry name" value="Winged helix-like DNA-binding domain superfamily/Winged helix DNA-binding domain"/>
    <property type="match status" value="2"/>
</dbReference>
<organism evidence="5 6">
    <name type="scientific">Nocardia arthritidis</name>
    <dbReference type="NCBI Taxonomy" id="228602"/>
    <lineage>
        <taxon>Bacteria</taxon>
        <taxon>Bacillati</taxon>
        <taxon>Actinomycetota</taxon>
        <taxon>Actinomycetes</taxon>
        <taxon>Mycobacteriales</taxon>
        <taxon>Nocardiaceae</taxon>
        <taxon>Nocardia</taxon>
    </lineage>
</organism>
<dbReference type="InterPro" id="IPR019888">
    <property type="entry name" value="Tscrpt_reg_AsnC-like"/>
</dbReference>